<evidence type="ECO:0000256" key="4">
    <source>
        <dbReference type="ARBA" id="ARBA00022917"/>
    </source>
</evidence>
<dbReference type="PIRSF" id="PIRSF004749">
    <property type="entry name" value="Pep_def"/>
    <property type="match status" value="1"/>
</dbReference>
<dbReference type="InterPro" id="IPR036821">
    <property type="entry name" value="Peptide_deformylase_sf"/>
</dbReference>
<evidence type="ECO:0000256" key="2">
    <source>
        <dbReference type="ARBA" id="ARBA00022723"/>
    </source>
</evidence>
<feature type="binding site" evidence="6">
    <location>
        <position position="92"/>
    </location>
    <ligand>
        <name>Fe cation</name>
        <dbReference type="ChEBI" id="CHEBI:24875"/>
    </ligand>
</feature>
<feature type="active site" evidence="6">
    <location>
        <position position="135"/>
    </location>
</feature>
<dbReference type="InParanoid" id="A0A4R2PFC7"/>
<keyword evidence="8" id="KW-1185">Reference proteome</keyword>
<dbReference type="PRINTS" id="PR01576">
    <property type="entry name" value="PDEFORMYLASE"/>
</dbReference>
<evidence type="ECO:0000313" key="8">
    <source>
        <dbReference type="Proteomes" id="UP000295399"/>
    </source>
</evidence>
<evidence type="ECO:0000256" key="6">
    <source>
        <dbReference type="HAMAP-Rule" id="MF_00163"/>
    </source>
</evidence>
<dbReference type="PANTHER" id="PTHR10458">
    <property type="entry name" value="PEPTIDE DEFORMYLASE"/>
    <property type="match status" value="1"/>
</dbReference>
<dbReference type="InterPro" id="IPR023635">
    <property type="entry name" value="Peptide_deformylase"/>
</dbReference>
<accession>A0A4R2PFC7</accession>
<dbReference type="NCBIfam" id="TIGR00079">
    <property type="entry name" value="pept_deformyl"/>
    <property type="match status" value="1"/>
</dbReference>
<keyword evidence="5 6" id="KW-0408">Iron</keyword>
<dbReference type="EMBL" id="SLXO01000009">
    <property type="protein sequence ID" value="TCP32655.1"/>
    <property type="molecule type" value="Genomic_DNA"/>
</dbReference>
<keyword evidence="3 6" id="KW-0378">Hydrolase</keyword>
<dbReference type="SUPFAM" id="SSF56420">
    <property type="entry name" value="Peptide deformylase"/>
    <property type="match status" value="1"/>
</dbReference>
<dbReference type="OrthoDB" id="9804313at2"/>
<feature type="binding site" evidence="6">
    <location>
        <position position="134"/>
    </location>
    <ligand>
        <name>Fe cation</name>
        <dbReference type="ChEBI" id="CHEBI:24875"/>
    </ligand>
</feature>
<name>A0A4R2PFC7_RHOSA</name>
<comment type="caution">
    <text evidence="7">The sequence shown here is derived from an EMBL/GenBank/DDBJ whole genome shotgun (WGS) entry which is preliminary data.</text>
</comment>
<gene>
    <name evidence="6" type="primary">def</name>
    <name evidence="7" type="ORF">EV659_109150</name>
</gene>
<dbReference type="RefSeq" id="WP_132709134.1">
    <property type="nucleotide sequence ID" value="NZ_JACIGF010000009.1"/>
</dbReference>
<evidence type="ECO:0000256" key="5">
    <source>
        <dbReference type="ARBA" id="ARBA00023004"/>
    </source>
</evidence>
<dbReference type="CDD" id="cd00487">
    <property type="entry name" value="Pep_deformylase"/>
    <property type="match status" value="1"/>
</dbReference>
<dbReference type="Pfam" id="PF01327">
    <property type="entry name" value="Pep_deformylase"/>
    <property type="match status" value="1"/>
</dbReference>
<evidence type="ECO:0000256" key="1">
    <source>
        <dbReference type="ARBA" id="ARBA00010759"/>
    </source>
</evidence>
<comment type="function">
    <text evidence="6">Removes the formyl group from the N-terminal Met of newly synthesized proteins. Requires at least a dipeptide for an efficient rate of reaction. N-terminal L-methionine is a prerequisite for activity but the enzyme has broad specificity at other positions.</text>
</comment>
<keyword evidence="4 6" id="KW-0648">Protein biosynthesis</keyword>
<evidence type="ECO:0000256" key="3">
    <source>
        <dbReference type="ARBA" id="ARBA00022801"/>
    </source>
</evidence>
<feature type="binding site" evidence="6">
    <location>
        <position position="138"/>
    </location>
    <ligand>
        <name>Fe cation</name>
        <dbReference type="ChEBI" id="CHEBI:24875"/>
    </ligand>
</feature>
<comment type="similarity">
    <text evidence="1 6">Belongs to the polypeptide deformylase family.</text>
</comment>
<keyword evidence="2 6" id="KW-0479">Metal-binding</keyword>
<reference evidence="7 8" key="1">
    <citation type="submission" date="2019-03" db="EMBL/GenBank/DDBJ databases">
        <title>Genomic Encyclopedia of Type Strains, Phase IV (KMG-IV): sequencing the most valuable type-strain genomes for metagenomic binning, comparative biology and taxonomic classification.</title>
        <authorList>
            <person name="Goeker M."/>
        </authorList>
    </citation>
    <scope>NUCLEOTIDE SEQUENCE [LARGE SCALE GENOMIC DNA]</scope>
    <source>
        <strain evidence="7 8">DSM 2132</strain>
    </source>
</reference>
<dbReference type="GO" id="GO:0046872">
    <property type="term" value="F:metal ion binding"/>
    <property type="evidence" value="ECO:0007669"/>
    <property type="project" value="UniProtKB-KW"/>
</dbReference>
<sequence>MDGFTILEYPDERLRQPSAPVTAFDDASLDRLIAALQGIMTEAGALGMSAPQVGDHRQVLVIDPAGDGSDIQVYVNPEVLSKGGLGFVEESCLSVPGVTGSVMRAMGVKVRARDRAGELFERDLEGMAAVCLQHEMDHLAGKLFIDRLPPWRRWRLRAQARRRAAA</sequence>
<dbReference type="PANTHER" id="PTHR10458:SF21">
    <property type="entry name" value="PEPTIDE DEFORMYLASE"/>
    <property type="match status" value="1"/>
</dbReference>
<dbReference type="EC" id="3.5.1.88" evidence="6"/>
<dbReference type="Gene3D" id="3.90.45.10">
    <property type="entry name" value="Peptide deformylase"/>
    <property type="match status" value="1"/>
</dbReference>
<comment type="cofactor">
    <cofactor evidence="6">
        <name>Fe(2+)</name>
        <dbReference type="ChEBI" id="CHEBI:29033"/>
    </cofactor>
    <text evidence="6">Binds 1 Fe(2+) ion.</text>
</comment>
<dbReference type="AlphaFoldDB" id="A0A4R2PFC7"/>
<comment type="catalytic activity">
    <reaction evidence="6">
        <text>N-terminal N-formyl-L-methionyl-[peptide] + H2O = N-terminal L-methionyl-[peptide] + formate</text>
        <dbReference type="Rhea" id="RHEA:24420"/>
        <dbReference type="Rhea" id="RHEA-COMP:10639"/>
        <dbReference type="Rhea" id="RHEA-COMP:10640"/>
        <dbReference type="ChEBI" id="CHEBI:15377"/>
        <dbReference type="ChEBI" id="CHEBI:15740"/>
        <dbReference type="ChEBI" id="CHEBI:49298"/>
        <dbReference type="ChEBI" id="CHEBI:64731"/>
        <dbReference type="EC" id="3.5.1.88"/>
    </reaction>
</comment>
<organism evidence="7 8">
    <name type="scientific">Rhodothalassium salexigens DSM 2132</name>
    <dbReference type="NCBI Taxonomy" id="1188247"/>
    <lineage>
        <taxon>Bacteria</taxon>
        <taxon>Pseudomonadati</taxon>
        <taxon>Pseudomonadota</taxon>
        <taxon>Alphaproteobacteria</taxon>
        <taxon>Rhodothalassiales</taxon>
        <taxon>Rhodothalassiaceae</taxon>
        <taxon>Rhodothalassium</taxon>
    </lineage>
</organism>
<protein>
    <recommendedName>
        <fullName evidence="6">Peptide deformylase</fullName>
        <shortName evidence="6">PDF</shortName>
        <ecNumber evidence="6">3.5.1.88</ecNumber>
    </recommendedName>
    <alternativeName>
        <fullName evidence="6">Polypeptide deformylase</fullName>
    </alternativeName>
</protein>
<evidence type="ECO:0000313" key="7">
    <source>
        <dbReference type="EMBL" id="TCP32655.1"/>
    </source>
</evidence>
<dbReference type="GO" id="GO:0006412">
    <property type="term" value="P:translation"/>
    <property type="evidence" value="ECO:0007669"/>
    <property type="project" value="UniProtKB-UniRule"/>
</dbReference>
<proteinExistence type="inferred from homology"/>
<dbReference type="Proteomes" id="UP000295399">
    <property type="component" value="Unassembled WGS sequence"/>
</dbReference>
<dbReference type="HAMAP" id="MF_00163">
    <property type="entry name" value="Pep_deformylase"/>
    <property type="match status" value="1"/>
</dbReference>
<dbReference type="GO" id="GO:0042586">
    <property type="term" value="F:peptide deformylase activity"/>
    <property type="evidence" value="ECO:0007669"/>
    <property type="project" value="UniProtKB-UniRule"/>
</dbReference>